<keyword evidence="6" id="KW-1185">Reference proteome</keyword>
<comment type="similarity">
    <text evidence="1">Belongs to the peptidase C48 family.</text>
</comment>
<protein>
    <submittedName>
        <fullName evidence="5">Predicted protein</fullName>
    </submittedName>
</protein>
<dbReference type="SUPFAM" id="SSF54001">
    <property type="entry name" value="Cysteine proteinases"/>
    <property type="match status" value="1"/>
</dbReference>
<keyword evidence="2" id="KW-0645">Protease</keyword>
<gene>
    <name evidence="5" type="ORF">LACBIDRAFT_308183</name>
</gene>
<name>B0DRS8_LACBS</name>
<accession>B0DRS8</accession>
<evidence type="ECO:0000259" key="4">
    <source>
        <dbReference type="Pfam" id="PF02902"/>
    </source>
</evidence>
<organism evidence="6">
    <name type="scientific">Laccaria bicolor (strain S238N-H82 / ATCC MYA-4686)</name>
    <name type="common">Bicoloured deceiver</name>
    <name type="synonym">Laccaria laccata var. bicolor</name>
    <dbReference type="NCBI Taxonomy" id="486041"/>
    <lineage>
        <taxon>Eukaryota</taxon>
        <taxon>Fungi</taxon>
        <taxon>Dikarya</taxon>
        <taxon>Basidiomycota</taxon>
        <taxon>Agaricomycotina</taxon>
        <taxon>Agaricomycetes</taxon>
        <taxon>Agaricomycetidae</taxon>
        <taxon>Agaricales</taxon>
        <taxon>Agaricineae</taxon>
        <taxon>Hydnangiaceae</taxon>
        <taxon>Laccaria</taxon>
    </lineage>
</organism>
<dbReference type="InParanoid" id="B0DRS8"/>
<dbReference type="InterPro" id="IPR038765">
    <property type="entry name" value="Papain-like_cys_pep_sf"/>
</dbReference>
<evidence type="ECO:0000256" key="2">
    <source>
        <dbReference type="ARBA" id="ARBA00022670"/>
    </source>
</evidence>
<dbReference type="Pfam" id="PF02902">
    <property type="entry name" value="Peptidase_C48"/>
    <property type="match status" value="1"/>
</dbReference>
<evidence type="ECO:0000256" key="3">
    <source>
        <dbReference type="ARBA" id="ARBA00022801"/>
    </source>
</evidence>
<evidence type="ECO:0000313" key="6">
    <source>
        <dbReference type="Proteomes" id="UP000001194"/>
    </source>
</evidence>
<dbReference type="HOGENOM" id="CLU_1970929_0_0_1"/>
<dbReference type="EMBL" id="DS547129">
    <property type="protein sequence ID" value="EDR02583.1"/>
    <property type="molecule type" value="Genomic_DNA"/>
</dbReference>
<dbReference type="Proteomes" id="UP000001194">
    <property type="component" value="Unassembled WGS sequence"/>
</dbReference>
<dbReference type="GO" id="GO:0008234">
    <property type="term" value="F:cysteine-type peptidase activity"/>
    <property type="evidence" value="ECO:0007669"/>
    <property type="project" value="InterPro"/>
</dbReference>
<evidence type="ECO:0000313" key="5">
    <source>
        <dbReference type="EMBL" id="EDR02583.1"/>
    </source>
</evidence>
<proteinExistence type="inferred from homology"/>
<dbReference type="GeneID" id="6082418"/>
<dbReference type="GO" id="GO:0019783">
    <property type="term" value="F:ubiquitin-like protein peptidase activity"/>
    <property type="evidence" value="ECO:0007669"/>
    <property type="project" value="UniProtKB-ARBA"/>
</dbReference>
<feature type="domain" description="Ubiquitin-like protease family profile" evidence="4">
    <location>
        <begin position="35"/>
        <end position="94"/>
    </location>
</feature>
<dbReference type="InterPro" id="IPR003653">
    <property type="entry name" value="Peptidase_C48_C"/>
</dbReference>
<reference evidence="5 6" key="1">
    <citation type="journal article" date="2008" name="Nature">
        <title>The genome of Laccaria bicolor provides insights into mycorrhizal symbiosis.</title>
        <authorList>
            <person name="Martin F."/>
            <person name="Aerts A."/>
            <person name="Ahren D."/>
            <person name="Brun A."/>
            <person name="Danchin E.G.J."/>
            <person name="Duchaussoy F."/>
            <person name="Gibon J."/>
            <person name="Kohler A."/>
            <person name="Lindquist E."/>
            <person name="Pereda V."/>
            <person name="Salamov A."/>
            <person name="Shapiro H.J."/>
            <person name="Wuyts J."/>
            <person name="Blaudez D."/>
            <person name="Buee M."/>
            <person name="Brokstein P."/>
            <person name="Canbaeck B."/>
            <person name="Cohen D."/>
            <person name="Courty P.E."/>
            <person name="Coutinho P.M."/>
            <person name="Delaruelle C."/>
            <person name="Detter J.C."/>
            <person name="Deveau A."/>
            <person name="DiFazio S."/>
            <person name="Duplessis S."/>
            <person name="Fraissinet-Tachet L."/>
            <person name="Lucic E."/>
            <person name="Frey-Klett P."/>
            <person name="Fourrey C."/>
            <person name="Feussner I."/>
            <person name="Gay G."/>
            <person name="Grimwood J."/>
            <person name="Hoegger P.J."/>
            <person name="Jain P."/>
            <person name="Kilaru S."/>
            <person name="Labbe J."/>
            <person name="Lin Y.C."/>
            <person name="Legue V."/>
            <person name="Le Tacon F."/>
            <person name="Marmeisse R."/>
            <person name="Melayah D."/>
            <person name="Montanini B."/>
            <person name="Muratet M."/>
            <person name="Nehls U."/>
            <person name="Niculita-Hirzel H."/>
            <person name="Oudot-Le Secq M.P."/>
            <person name="Peter M."/>
            <person name="Quesneville H."/>
            <person name="Rajashekar B."/>
            <person name="Reich M."/>
            <person name="Rouhier N."/>
            <person name="Schmutz J."/>
            <person name="Yin T."/>
            <person name="Chalot M."/>
            <person name="Henrissat B."/>
            <person name="Kuees U."/>
            <person name="Lucas S."/>
            <person name="Van de Peer Y."/>
            <person name="Podila G.K."/>
            <person name="Polle A."/>
            <person name="Pukkila P.J."/>
            <person name="Richardson P.M."/>
            <person name="Rouze P."/>
            <person name="Sanders I.R."/>
            <person name="Stajich J.E."/>
            <person name="Tunlid A."/>
            <person name="Tuskan G."/>
            <person name="Grigoriev I.V."/>
        </authorList>
    </citation>
    <scope>NUCLEOTIDE SEQUENCE [LARGE SCALE GENOMIC DNA]</scope>
    <source>
        <strain evidence="6">S238N-H82 / ATCC MYA-4686</strain>
    </source>
</reference>
<dbReference type="GO" id="GO:0006508">
    <property type="term" value="P:proteolysis"/>
    <property type="evidence" value="ECO:0007669"/>
    <property type="project" value="UniProtKB-KW"/>
</dbReference>
<dbReference type="Gene3D" id="3.40.395.10">
    <property type="entry name" value="Adenoviral Proteinase, Chain A"/>
    <property type="match status" value="1"/>
</dbReference>
<dbReference type="OrthoDB" id="2976051at2759"/>
<sequence>MAALLQHWWSHPSDIHEADSQWCAIFSTFDLHMARYNCLDSEIWHQTRHLEFWRKDVWLLPIHQSCPTGHWVLAVILVSTGNILLFDSLADMAPWKWEIGEIMLLITCLVLASNREGHPLHIITEEG</sequence>
<evidence type="ECO:0000256" key="1">
    <source>
        <dbReference type="ARBA" id="ARBA00005234"/>
    </source>
</evidence>
<keyword evidence="3" id="KW-0378">Hydrolase</keyword>
<dbReference type="STRING" id="486041.B0DRS8"/>
<dbReference type="KEGG" id="lbc:LACBIDRAFT_308183"/>
<dbReference type="RefSeq" id="XP_001886627.1">
    <property type="nucleotide sequence ID" value="XM_001886592.1"/>
</dbReference>
<dbReference type="AlphaFoldDB" id="B0DRS8"/>